<dbReference type="AlphaFoldDB" id="A0A7Z0BV57"/>
<evidence type="ECO:0000256" key="2">
    <source>
        <dbReference type="SAM" id="SignalP"/>
    </source>
</evidence>
<proteinExistence type="inferred from homology"/>
<dbReference type="PANTHER" id="PTHR30203:SF24">
    <property type="entry name" value="BLR4935 PROTEIN"/>
    <property type="match status" value="1"/>
</dbReference>
<feature type="signal peptide" evidence="2">
    <location>
        <begin position="1"/>
        <end position="35"/>
    </location>
</feature>
<comment type="similarity">
    <text evidence="1">Belongs to the outer membrane factor (OMF) (TC 1.B.17) family.</text>
</comment>
<protein>
    <submittedName>
        <fullName evidence="3">Cobalt-zinc-cadmium efflux system outer membrane protein</fullName>
    </submittedName>
</protein>
<evidence type="ECO:0000313" key="4">
    <source>
        <dbReference type="Proteomes" id="UP000522081"/>
    </source>
</evidence>
<dbReference type="PANTHER" id="PTHR30203">
    <property type="entry name" value="OUTER MEMBRANE CATION EFFLUX PROTEIN"/>
    <property type="match status" value="1"/>
</dbReference>
<dbReference type="RefSeq" id="WP_229735560.1">
    <property type="nucleotide sequence ID" value="NZ_BMGF01000003.1"/>
</dbReference>
<comment type="caution">
    <text evidence="3">The sequence shown here is derived from an EMBL/GenBank/DDBJ whole genome shotgun (WGS) entry which is preliminary data.</text>
</comment>
<keyword evidence="4" id="KW-1185">Reference proteome</keyword>
<reference evidence="3 4" key="1">
    <citation type="submission" date="2020-07" db="EMBL/GenBank/DDBJ databases">
        <title>Genomic Encyclopedia of Type Strains, Phase IV (KMG-IV): sequencing the most valuable type-strain genomes for metagenomic binning, comparative biology and taxonomic classification.</title>
        <authorList>
            <person name="Goeker M."/>
        </authorList>
    </citation>
    <scope>NUCLEOTIDE SEQUENCE [LARGE SCALE GENOMIC DNA]</scope>
    <source>
        <strain evidence="3 4">DSM 29043</strain>
    </source>
</reference>
<dbReference type="InterPro" id="IPR010131">
    <property type="entry name" value="MdtP/NodT-like"/>
</dbReference>
<dbReference type="GO" id="GO:0015562">
    <property type="term" value="F:efflux transmembrane transporter activity"/>
    <property type="evidence" value="ECO:0007669"/>
    <property type="project" value="InterPro"/>
</dbReference>
<gene>
    <name evidence="3" type="ORF">FHS75_002227</name>
</gene>
<organism evidence="3 4">
    <name type="scientific">Novosphingobium marinum</name>
    <dbReference type="NCBI Taxonomy" id="1514948"/>
    <lineage>
        <taxon>Bacteria</taxon>
        <taxon>Pseudomonadati</taxon>
        <taxon>Pseudomonadota</taxon>
        <taxon>Alphaproteobacteria</taxon>
        <taxon>Sphingomonadales</taxon>
        <taxon>Sphingomonadaceae</taxon>
        <taxon>Novosphingobium</taxon>
    </lineage>
</organism>
<evidence type="ECO:0000256" key="1">
    <source>
        <dbReference type="ARBA" id="ARBA00007613"/>
    </source>
</evidence>
<dbReference type="InterPro" id="IPR003423">
    <property type="entry name" value="OMP_efflux"/>
</dbReference>
<dbReference type="Gene3D" id="1.20.1600.10">
    <property type="entry name" value="Outer membrane efflux proteins (OEP)"/>
    <property type="match status" value="1"/>
</dbReference>
<dbReference type="EMBL" id="JACBZF010000003">
    <property type="protein sequence ID" value="NYH95898.1"/>
    <property type="molecule type" value="Genomic_DNA"/>
</dbReference>
<keyword evidence="2" id="KW-0732">Signal</keyword>
<name>A0A7Z0BV57_9SPHN</name>
<dbReference type="SUPFAM" id="SSF56954">
    <property type="entry name" value="Outer membrane efflux proteins (OEP)"/>
    <property type="match status" value="1"/>
</dbReference>
<dbReference type="Pfam" id="PF02321">
    <property type="entry name" value="OEP"/>
    <property type="match status" value="2"/>
</dbReference>
<sequence length="432" mass="46277">MPQRSSDRQQRNFRKMSAIHWRGVLLGGLFLAAQATTVAAQERELLTLEAALARAGIVDSADEPPENPRLIGPRAEADAARALVDQARLRPNPEIALEAENIAGSGAFSGLQATEYTLSLSQRLELGGKQGARVRAAQAEARVATLSGALSVAQLGRSVRERYVEAVAAAARLELARDIVERNRELARIAGVLVDVGREPPLRSLRAEAALAEALAELEAALAADSTARNALAALWGEATPATDVPSVFPEIEPPATLLASPSALRLQVARAEREAADAAIARERSLGIPDPAISAGIRRFEESRDQAFLVGVSIPLPFRNRNQGNIAAAEARLRAATAREAIARTDFELEVTQARGQFLAAEARVETLAETSLPQAEEALRLVRIGYRNGRFPLIEVLAAAEARDTIREALIQAQEDRGRLAATLIWLGAQ</sequence>
<evidence type="ECO:0000313" key="3">
    <source>
        <dbReference type="EMBL" id="NYH95898.1"/>
    </source>
</evidence>
<accession>A0A7Z0BV57</accession>
<dbReference type="Proteomes" id="UP000522081">
    <property type="component" value="Unassembled WGS sequence"/>
</dbReference>
<feature type="chain" id="PRO_5031183753" evidence="2">
    <location>
        <begin position="36"/>
        <end position="432"/>
    </location>
</feature>